<organism evidence="1 2">
    <name type="scientific">Myxococcus fulvus</name>
    <dbReference type="NCBI Taxonomy" id="33"/>
    <lineage>
        <taxon>Bacteria</taxon>
        <taxon>Pseudomonadati</taxon>
        <taxon>Myxococcota</taxon>
        <taxon>Myxococcia</taxon>
        <taxon>Myxococcales</taxon>
        <taxon>Cystobacterineae</taxon>
        <taxon>Myxococcaceae</taxon>
        <taxon>Myxococcus</taxon>
    </lineage>
</organism>
<protein>
    <submittedName>
        <fullName evidence="1">Uncharacterized protein</fullName>
    </submittedName>
</protein>
<accession>A0A511SVY9</accession>
<gene>
    <name evidence="1" type="ORF">MFU01_07540</name>
</gene>
<proteinExistence type="predicted"/>
<reference evidence="1 2" key="1">
    <citation type="submission" date="2019-07" db="EMBL/GenBank/DDBJ databases">
        <title>Whole genome shotgun sequence of Myxococcus fulvus NBRC 100333.</title>
        <authorList>
            <person name="Hosoyama A."/>
            <person name="Uohara A."/>
            <person name="Ohji S."/>
            <person name="Ichikawa N."/>
        </authorList>
    </citation>
    <scope>NUCLEOTIDE SEQUENCE [LARGE SCALE GENOMIC DNA]</scope>
    <source>
        <strain evidence="1 2">NBRC 100333</strain>
    </source>
</reference>
<name>A0A511SVY9_MYXFU</name>
<evidence type="ECO:0000313" key="2">
    <source>
        <dbReference type="Proteomes" id="UP000321514"/>
    </source>
</evidence>
<dbReference type="Proteomes" id="UP000321514">
    <property type="component" value="Unassembled WGS sequence"/>
</dbReference>
<evidence type="ECO:0000313" key="1">
    <source>
        <dbReference type="EMBL" id="GEN05717.1"/>
    </source>
</evidence>
<sequence>MGMGVSLYLRHDVYERMGDGDVIVYRCLELIPGGGFVVQSADRVRGGEGHERQFLELMSESAPEERSEPCASLVEAISKFRGEFGI</sequence>
<dbReference type="AlphaFoldDB" id="A0A511SVY9"/>
<comment type="caution">
    <text evidence="1">The sequence shown here is derived from an EMBL/GenBank/DDBJ whole genome shotgun (WGS) entry which is preliminary data.</text>
</comment>
<dbReference type="EMBL" id="BJXR01000012">
    <property type="protein sequence ID" value="GEN05717.1"/>
    <property type="molecule type" value="Genomic_DNA"/>
</dbReference>